<evidence type="ECO:0008006" key="6">
    <source>
        <dbReference type="Google" id="ProtNLM"/>
    </source>
</evidence>
<dbReference type="Pfam" id="PF13663">
    <property type="entry name" value="DUF4148"/>
    <property type="match status" value="1"/>
</dbReference>
<dbReference type="AlphaFoldDB" id="A0A1A9NFH0"/>
<organism evidence="3 5">
    <name type="scientific">Paraburkholderia ginsengiterrae</name>
    <dbReference type="NCBI Taxonomy" id="1462993"/>
    <lineage>
        <taxon>Bacteria</taxon>
        <taxon>Pseudomonadati</taxon>
        <taxon>Pseudomonadota</taxon>
        <taxon>Betaproteobacteria</taxon>
        <taxon>Burkholderiales</taxon>
        <taxon>Burkholderiaceae</taxon>
        <taxon>Paraburkholderia</taxon>
    </lineage>
</organism>
<protein>
    <recommendedName>
        <fullName evidence="6">DUF4148 domain-containing protein</fullName>
    </recommendedName>
</protein>
<comment type="caution">
    <text evidence="3">The sequence shown here is derived from an EMBL/GenBank/DDBJ whole genome shotgun (WGS) entry which is preliminary data.</text>
</comment>
<evidence type="ECO:0000313" key="3">
    <source>
        <dbReference type="EMBL" id="OAJ65451.1"/>
    </source>
</evidence>
<dbReference type="EMBL" id="LXKA01000033">
    <property type="protein sequence ID" value="OAJ65451.1"/>
    <property type="molecule type" value="Genomic_DNA"/>
</dbReference>
<gene>
    <name evidence="2" type="ORF">A6V36_21930</name>
    <name evidence="3" type="ORF">A6V37_14505</name>
</gene>
<evidence type="ECO:0000313" key="5">
    <source>
        <dbReference type="Proteomes" id="UP000078116"/>
    </source>
</evidence>
<dbReference type="OrthoDB" id="9019988at2"/>
<evidence type="ECO:0000313" key="2">
    <source>
        <dbReference type="EMBL" id="OAJ62188.1"/>
    </source>
</evidence>
<keyword evidence="1" id="KW-0732">Signal</keyword>
<dbReference type="Proteomes" id="UP000077961">
    <property type="component" value="Unassembled WGS sequence"/>
</dbReference>
<evidence type="ECO:0000256" key="1">
    <source>
        <dbReference type="SAM" id="SignalP"/>
    </source>
</evidence>
<evidence type="ECO:0000313" key="4">
    <source>
        <dbReference type="Proteomes" id="UP000077961"/>
    </source>
</evidence>
<reference evidence="4 5" key="1">
    <citation type="submission" date="2016-04" db="EMBL/GenBank/DDBJ databases">
        <title>Reclassification of Paraburkholderia panaciterrae (Farh et al. 2015) Dobritsa &amp; Samadpour 2016 as a later homotypic synonym of Paraburkholderia ginsengiterrae (Farh et al. 2015) Dobritsa &amp; Samadpour 2016.</title>
        <authorList>
            <person name="Dobritsa A.P."/>
            <person name="Kutumbaka K."/>
            <person name="Samadpour M."/>
        </authorList>
    </citation>
    <scope>NUCLEOTIDE SEQUENCE [LARGE SCALE GENOMIC DNA]</scope>
    <source>
        <strain evidence="3 5">DCY85</strain>
        <strain evidence="2 4">DCY85-1</strain>
    </source>
</reference>
<dbReference type="Proteomes" id="UP000078116">
    <property type="component" value="Unassembled WGS sequence"/>
</dbReference>
<sequence length="102" mass="10439">MKSLISAVVVASALIVPAVSFAQQANGAVTRAQVRAELVSAQQAGLLNQNDVNYPKTVPQNAVAVAAVSQGSQDVGGAKATSWDAGAPVTVQQQLFSTYRGQ</sequence>
<proteinExistence type="predicted"/>
<keyword evidence="4" id="KW-1185">Reference proteome</keyword>
<feature type="chain" id="PRO_5008393949" description="DUF4148 domain-containing protein" evidence="1">
    <location>
        <begin position="23"/>
        <end position="102"/>
    </location>
</feature>
<dbReference type="RefSeq" id="WP_064265873.1">
    <property type="nucleotide sequence ID" value="NZ_LXJZ01000061.1"/>
</dbReference>
<dbReference type="InterPro" id="IPR025421">
    <property type="entry name" value="DUF4148"/>
</dbReference>
<dbReference type="EMBL" id="LXJZ01000061">
    <property type="protein sequence ID" value="OAJ62188.1"/>
    <property type="molecule type" value="Genomic_DNA"/>
</dbReference>
<accession>A0A1A9NFH0</accession>
<feature type="signal peptide" evidence="1">
    <location>
        <begin position="1"/>
        <end position="22"/>
    </location>
</feature>
<name>A0A1A9NFH0_9BURK</name>